<accession>A0A8J2WW73</accession>
<evidence type="ECO:0000256" key="5">
    <source>
        <dbReference type="SAM" id="MobiDB-lite"/>
    </source>
</evidence>
<evidence type="ECO:0000259" key="6">
    <source>
        <dbReference type="Pfam" id="PF00155"/>
    </source>
</evidence>
<dbReference type="Pfam" id="PF00155">
    <property type="entry name" value="Aminotran_1_2"/>
    <property type="match status" value="1"/>
</dbReference>
<gene>
    <name evidence="7" type="ORF">PECAL_2P30230</name>
</gene>
<proteinExistence type="inferred from homology"/>
<dbReference type="Gene3D" id="3.40.640.10">
    <property type="entry name" value="Type I PLP-dependent aspartate aminotransferase-like (Major domain)"/>
    <property type="match status" value="1"/>
</dbReference>
<keyword evidence="3" id="KW-0808">Transferase</keyword>
<comment type="similarity">
    <text evidence="2">Belongs to the class-II pyridoxal-phosphate-dependent aminotransferase family. BioF subfamily.</text>
</comment>
<sequence>MRRLAPRRRFFAGRYQAALAKRAAEGTLRSTTVRTETLIDFASNDYLGVARDAAFAAAHFAAEARRADAAAGSTGSRLLTGASREHDAFEAFAAQFHGRESALLFGSGYAANSAVAATLPLPSDAVLFDERSHNSTRFGLVRSRASVQRPFGHNDLDDLRVKLRDHEGALVFVEGIYSMDGDEAPLQELAELCLEDGRAGLIVDEAHSTGILGDCGRGAVSTLPIPLRRAVVAQVHTFGKALGGHGAVVVCDATTREYLANYAQPFVYATAPPDSHSRLARRAYDAVAAADDARRHLARLIDLFRAECDVGSLLLPSRTPIQAVLAPGADVVSRAADRVRRAGFDVGAIRLLVRAQLHQPTQEAQRVLPEPKSHVVVEHAALARLDVENRTTWRRDLEVRVRGLVRDLDISEIDLQRAAANISLSEECDKFLYETKGKEKKIKLLKLTSVSSIDPRKPKVLKFATESKSYKFEFEDEKDCAVFAAGLRALAPAEATRGSIAGKKKDFLRVKVPTKPLGFLAASTVERDPARPEAHRSAVAAAAPAAPKDKAV</sequence>
<reference evidence="7" key="1">
    <citation type="submission" date="2021-11" db="EMBL/GenBank/DDBJ databases">
        <authorList>
            <consortium name="Genoscope - CEA"/>
            <person name="William W."/>
        </authorList>
    </citation>
    <scope>NUCLEOTIDE SEQUENCE</scope>
</reference>
<organism evidence="7 8">
    <name type="scientific">Pelagomonas calceolata</name>
    <dbReference type="NCBI Taxonomy" id="35677"/>
    <lineage>
        <taxon>Eukaryota</taxon>
        <taxon>Sar</taxon>
        <taxon>Stramenopiles</taxon>
        <taxon>Ochrophyta</taxon>
        <taxon>Pelagophyceae</taxon>
        <taxon>Pelagomonadales</taxon>
        <taxon>Pelagomonadaceae</taxon>
        <taxon>Pelagomonas</taxon>
    </lineage>
</organism>
<dbReference type="AlphaFoldDB" id="A0A8J2WW73"/>
<evidence type="ECO:0000313" key="7">
    <source>
        <dbReference type="EMBL" id="CAH0369879.1"/>
    </source>
</evidence>
<dbReference type="PANTHER" id="PTHR13693">
    <property type="entry name" value="CLASS II AMINOTRANSFERASE/8-AMINO-7-OXONONANOATE SYNTHASE"/>
    <property type="match status" value="1"/>
</dbReference>
<comment type="caution">
    <text evidence="7">The sequence shown here is derived from an EMBL/GenBank/DDBJ whole genome shotgun (WGS) entry which is preliminary data.</text>
</comment>
<protein>
    <recommendedName>
        <fullName evidence="6">Aminotransferase class I/classII large domain-containing protein</fullName>
    </recommendedName>
</protein>
<evidence type="ECO:0000256" key="2">
    <source>
        <dbReference type="ARBA" id="ARBA00010008"/>
    </source>
</evidence>
<feature type="domain" description="Aminotransferase class I/classII large" evidence="6">
    <location>
        <begin position="37"/>
        <end position="316"/>
    </location>
</feature>
<evidence type="ECO:0000256" key="4">
    <source>
        <dbReference type="ARBA" id="ARBA00022898"/>
    </source>
</evidence>
<name>A0A8J2WW73_9STRA</name>
<dbReference type="Proteomes" id="UP000789595">
    <property type="component" value="Unassembled WGS sequence"/>
</dbReference>
<evidence type="ECO:0000313" key="8">
    <source>
        <dbReference type="Proteomes" id="UP000789595"/>
    </source>
</evidence>
<evidence type="ECO:0000256" key="1">
    <source>
        <dbReference type="ARBA" id="ARBA00001933"/>
    </source>
</evidence>
<dbReference type="OrthoDB" id="2382073at2759"/>
<keyword evidence="4" id="KW-0663">Pyridoxal phosphate</keyword>
<dbReference type="InterPro" id="IPR004839">
    <property type="entry name" value="Aminotransferase_I/II_large"/>
</dbReference>
<dbReference type="SUPFAM" id="SSF53383">
    <property type="entry name" value="PLP-dependent transferases"/>
    <property type="match status" value="1"/>
</dbReference>
<dbReference type="InterPro" id="IPR015424">
    <property type="entry name" value="PyrdxlP-dep_Trfase"/>
</dbReference>
<evidence type="ECO:0000256" key="3">
    <source>
        <dbReference type="ARBA" id="ARBA00022679"/>
    </source>
</evidence>
<feature type="region of interest" description="Disordered" evidence="5">
    <location>
        <begin position="526"/>
        <end position="552"/>
    </location>
</feature>
<dbReference type="Gene3D" id="3.90.1150.10">
    <property type="entry name" value="Aspartate Aminotransferase, domain 1"/>
    <property type="match status" value="1"/>
</dbReference>
<dbReference type="GO" id="GO:0030170">
    <property type="term" value="F:pyridoxal phosphate binding"/>
    <property type="evidence" value="ECO:0007669"/>
    <property type="project" value="InterPro"/>
</dbReference>
<keyword evidence="8" id="KW-1185">Reference proteome</keyword>
<dbReference type="InterPro" id="IPR050087">
    <property type="entry name" value="AON_synthase_class-II"/>
</dbReference>
<dbReference type="PANTHER" id="PTHR13693:SF77">
    <property type="entry name" value="8-AMINO-7-OXONONANOATE SYNTHASE"/>
    <property type="match status" value="1"/>
</dbReference>
<comment type="cofactor">
    <cofactor evidence="1">
        <name>pyridoxal 5'-phosphate</name>
        <dbReference type="ChEBI" id="CHEBI:597326"/>
    </cofactor>
</comment>
<dbReference type="GO" id="GO:0016740">
    <property type="term" value="F:transferase activity"/>
    <property type="evidence" value="ECO:0007669"/>
    <property type="project" value="UniProtKB-KW"/>
</dbReference>
<dbReference type="EMBL" id="CAKKNE010000002">
    <property type="protein sequence ID" value="CAH0369879.1"/>
    <property type="molecule type" value="Genomic_DNA"/>
</dbReference>
<dbReference type="InterPro" id="IPR015422">
    <property type="entry name" value="PyrdxlP-dep_Trfase_small"/>
</dbReference>
<dbReference type="InterPro" id="IPR015421">
    <property type="entry name" value="PyrdxlP-dep_Trfase_major"/>
</dbReference>
<feature type="compositionally biased region" description="Basic and acidic residues" evidence="5">
    <location>
        <begin position="526"/>
        <end position="536"/>
    </location>
</feature>